<feature type="transmembrane region" description="Helical" evidence="1">
    <location>
        <begin position="6"/>
        <end position="26"/>
    </location>
</feature>
<evidence type="ECO:0000256" key="1">
    <source>
        <dbReference type="SAM" id="Phobius"/>
    </source>
</evidence>
<dbReference type="AlphaFoldDB" id="A0A914B5B9"/>
<dbReference type="Proteomes" id="UP000887568">
    <property type="component" value="Unplaced"/>
</dbReference>
<name>A0A914B5B9_PATMI</name>
<dbReference type="OrthoDB" id="10004661at2759"/>
<evidence type="ECO:0000313" key="4">
    <source>
        <dbReference type="EnsemblMetazoa" id="XP_038071010.1"/>
    </source>
</evidence>
<feature type="domain" description="GH3 C-terminal" evidence="3">
    <location>
        <begin position="500"/>
        <end position="621"/>
    </location>
</feature>
<keyword evidence="5" id="KW-1185">Reference proteome</keyword>
<feature type="transmembrane region" description="Helical" evidence="1">
    <location>
        <begin position="38"/>
        <end position="60"/>
    </location>
</feature>
<dbReference type="InterPro" id="IPR004993">
    <property type="entry name" value="GH3"/>
</dbReference>
<dbReference type="GO" id="GO:0005737">
    <property type="term" value="C:cytoplasm"/>
    <property type="evidence" value="ECO:0007669"/>
    <property type="project" value="TreeGrafter"/>
</dbReference>
<evidence type="ECO:0000259" key="2">
    <source>
        <dbReference type="Pfam" id="PF23571"/>
    </source>
</evidence>
<sequence>MEWGGRFRLAGTVLAFVGAWLIRLLVDSANMGLYMRSCLLGLVASLLLLASVFAFHMSIIPCSPDHTLPSLLRCYVSNQVYSLRYPFIKAKLRREWRSPQRAQETFLRQLIARDAETEYGLKFRLGDIENVAELQRKHPLTSYEDYREYMQRLADGERGVCVGEEVVRFGITSGTTGVGKLIPIVASRTNVIWFSLSEVVFPANEAFGRPSPLQRRCTLYCKPTLNQTKSGRVVSPLFFVSPSDQFTLDMSNTPPAGFQISTDFEANYVHLLFALRDRHIGTFLAPFTALVYRAMKLIEDNWQTLLDDITKGRLNPELAISDEIRRDLNAALSPNPERAGELRAEFSKGFVGIVSRMWPNFKHIFSVEMGGFRTKLDKTYTKGTPIYQGIYMCTETCIGMNLWPTDPQAKYSLLVNENIYEFIREENCKDENPQTLLIDEVEVGQTYELVLTTRCGLYRYRNGDVVKVVGIHEKCPVIKFEYRKAELLNLRSEKVTAVTMQTVVQEFMSQLPGARLVNWTCAESPLLSDTKGGDSYEIFYLVFIEVENVSPLENTTEWAPKFDQVLRRHHHFYNYLRNSATLAMAHVHQVKPGSFDKLKEFIVANSSASVNQFKSPRKLRDTDVLELMMSHIM</sequence>
<dbReference type="InterPro" id="IPR055378">
    <property type="entry name" value="GH3_C"/>
</dbReference>
<dbReference type="PANTHER" id="PTHR31901">
    <property type="entry name" value="GH3 DOMAIN-CONTAINING PROTEIN"/>
    <property type="match status" value="1"/>
</dbReference>
<keyword evidence="1" id="KW-1133">Transmembrane helix</keyword>
<dbReference type="Pfam" id="PF23572">
    <property type="entry name" value="GH3_C"/>
    <property type="match status" value="1"/>
</dbReference>
<dbReference type="Pfam" id="PF23571">
    <property type="entry name" value="GH3_M"/>
    <property type="match status" value="1"/>
</dbReference>
<keyword evidence="1" id="KW-0472">Membrane</keyword>
<evidence type="ECO:0000313" key="5">
    <source>
        <dbReference type="Proteomes" id="UP000887568"/>
    </source>
</evidence>
<dbReference type="GO" id="GO:0016881">
    <property type="term" value="F:acid-amino acid ligase activity"/>
    <property type="evidence" value="ECO:0007669"/>
    <property type="project" value="TreeGrafter"/>
</dbReference>
<proteinExistence type="predicted"/>
<reference evidence="4" key="1">
    <citation type="submission" date="2022-11" db="UniProtKB">
        <authorList>
            <consortium name="EnsemblMetazoa"/>
        </authorList>
    </citation>
    <scope>IDENTIFICATION</scope>
</reference>
<protein>
    <recommendedName>
        <fullName evidence="6">GH3 domain-containing protein</fullName>
    </recommendedName>
</protein>
<dbReference type="PANTHER" id="PTHR31901:SF9">
    <property type="entry name" value="GH3 DOMAIN-CONTAINING PROTEIN"/>
    <property type="match status" value="1"/>
</dbReference>
<evidence type="ECO:0008006" key="6">
    <source>
        <dbReference type="Google" id="ProtNLM"/>
    </source>
</evidence>
<dbReference type="Pfam" id="PF03321">
    <property type="entry name" value="GH3"/>
    <property type="match status" value="1"/>
</dbReference>
<feature type="domain" description="GH3 middle" evidence="2">
    <location>
        <begin position="412"/>
        <end position="483"/>
    </location>
</feature>
<dbReference type="EnsemblMetazoa" id="XM_038215082.1">
    <property type="protein sequence ID" value="XP_038071010.1"/>
    <property type="gene ID" value="LOC119739940"/>
</dbReference>
<dbReference type="RefSeq" id="XP_038071010.1">
    <property type="nucleotide sequence ID" value="XM_038215082.1"/>
</dbReference>
<organism evidence="4 5">
    <name type="scientific">Patiria miniata</name>
    <name type="common">Bat star</name>
    <name type="synonym">Asterina miniata</name>
    <dbReference type="NCBI Taxonomy" id="46514"/>
    <lineage>
        <taxon>Eukaryota</taxon>
        <taxon>Metazoa</taxon>
        <taxon>Echinodermata</taxon>
        <taxon>Eleutherozoa</taxon>
        <taxon>Asterozoa</taxon>
        <taxon>Asteroidea</taxon>
        <taxon>Valvatacea</taxon>
        <taxon>Valvatida</taxon>
        <taxon>Asterinidae</taxon>
        <taxon>Patiria</taxon>
    </lineage>
</organism>
<accession>A0A914B5B9</accession>
<dbReference type="GeneID" id="119739940"/>
<evidence type="ECO:0000259" key="3">
    <source>
        <dbReference type="Pfam" id="PF23572"/>
    </source>
</evidence>
<keyword evidence="1" id="KW-0812">Transmembrane</keyword>
<dbReference type="InterPro" id="IPR055377">
    <property type="entry name" value="GH3_M"/>
</dbReference>
<dbReference type="OMA" id="QVTAFHN"/>